<dbReference type="AlphaFoldDB" id="A0A939T4C0"/>
<protein>
    <submittedName>
        <fullName evidence="2">Helix-turn-helix domain-containing protein</fullName>
    </submittedName>
</protein>
<evidence type="ECO:0000259" key="1">
    <source>
        <dbReference type="Pfam" id="PF13556"/>
    </source>
</evidence>
<dbReference type="RefSeq" id="WP_208255653.1">
    <property type="nucleotide sequence ID" value="NZ_JAGEOJ010000005.1"/>
</dbReference>
<proteinExistence type="predicted"/>
<reference evidence="2" key="1">
    <citation type="submission" date="2021-03" db="EMBL/GenBank/DDBJ databases">
        <authorList>
            <person name="Kanchanasin P."/>
            <person name="Saeng-In P."/>
            <person name="Phongsopitanun W."/>
            <person name="Yuki M."/>
            <person name="Kudo T."/>
            <person name="Ohkuma M."/>
            <person name="Tanasupawat S."/>
        </authorList>
    </citation>
    <scope>NUCLEOTIDE SEQUENCE</scope>
    <source>
        <strain evidence="2">GKU 128</strain>
    </source>
</reference>
<gene>
    <name evidence="2" type="ORF">J4573_12845</name>
</gene>
<accession>A0A939T4C0</accession>
<evidence type="ECO:0000313" key="2">
    <source>
        <dbReference type="EMBL" id="MBO2447984.1"/>
    </source>
</evidence>
<feature type="domain" description="PucR C-terminal helix-turn-helix" evidence="1">
    <location>
        <begin position="176"/>
        <end position="234"/>
    </location>
</feature>
<organism evidence="2 3">
    <name type="scientific">Actinomadura barringtoniae</name>
    <dbReference type="NCBI Taxonomy" id="1427535"/>
    <lineage>
        <taxon>Bacteria</taxon>
        <taxon>Bacillati</taxon>
        <taxon>Actinomycetota</taxon>
        <taxon>Actinomycetes</taxon>
        <taxon>Streptosporangiales</taxon>
        <taxon>Thermomonosporaceae</taxon>
        <taxon>Actinomadura</taxon>
    </lineage>
</organism>
<dbReference type="InterPro" id="IPR042070">
    <property type="entry name" value="PucR_C-HTH_sf"/>
</dbReference>
<dbReference type="Proteomes" id="UP000669179">
    <property type="component" value="Unassembled WGS sequence"/>
</dbReference>
<comment type="caution">
    <text evidence="2">The sequence shown here is derived from an EMBL/GenBank/DDBJ whole genome shotgun (WGS) entry which is preliminary data.</text>
</comment>
<dbReference type="Gene3D" id="1.10.10.2840">
    <property type="entry name" value="PucR C-terminal helix-turn-helix domain"/>
    <property type="match status" value="1"/>
</dbReference>
<keyword evidence="3" id="KW-1185">Reference proteome</keyword>
<dbReference type="InterPro" id="IPR025736">
    <property type="entry name" value="PucR_C-HTH_dom"/>
</dbReference>
<dbReference type="InterPro" id="IPR051448">
    <property type="entry name" value="CdaR-like_regulators"/>
</dbReference>
<dbReference type="PANTHER" id="PTHR33744:SF1">
    <property type="entry name" value="DNA-BINDING TRANSCRIPTIONAL ACTIVATOR ADER"/>
    <property type="match status" value="1"/>
</dbReference>
<dbReference type="PANTHER" id="PTHR33744">
    <property type="entry name" value="CARBOHYDRATE DIACID REGULATOR"/>
    <property type="match status" value="1"/>
</dbReference>
<dbReference type="EMBL" id="JAGEOJ010000005">
    <property type="protein sequence ID" value="MBO2447984.1"/>
    <property type="molecule type" value="Genomic_DNA"/>
</dbReference>
<name>A0A939T4C0_9ACTN</name>
<dbReference type="Pfam" id="PF13556">
    <property type="entry name" value="HTH_30"/>
    <property type="match status" value="1"/>
</dbReference>
<sequence>MLPDDLDERRLRLLKLVLRGPAVPRRAVAELARTAQWNVPETATVLAVSGGCERSALDGDVLADLTGEPHLLVPGPFTPARRSMVVAALARARGGQLGRAAAGLTVPLENAPDSLRWARQLIKLVESRALEDVPLTLADDHLVTLLLLADPALLDQLAREHLDGMKTFRGEQRRRLFDTLRAWLTTRGTAVEIADELDVHPQTVRYRMRQIDGAIGDRLDDDQARLAIEAALRAARLRRPQDDPE</sequence>
<evidence type="ECO:0000313" key="3">
    <source>
        <dbReference type="Proteomes" id="UP000669179"/>
    </source>
</evidence>